<dbReference type="Proteomes" id="UP000274922">
    <property type="component" value="Unassembled WGS sequence"/>
</dbReference>
<dbReference type="AlphaFoldDB" id="A0A4P9X6X2"/>
<feature type="compositionally biased region" description="Acidic residues" evidence="1">
    <location>
        <begin position="275"/>
        <end position="285"/>
    </location>
</feature>
<feature type="compositionally biased region" description="Acidic residues" evidence="1">
    <location>
        <begin position="754"/>
        <end position="772"/>
    </location>
</feature>
<feature type="compositionally biased region" description="Basic and acidic residues" evidence="1">
    <location>
        <begin position="21"/>
        <end position="36"/>
    </location>
</feature>
<feature type="compositionally biased region" description="Low complexity" evidence="1">
    <location>
        <begin position="37"/>
        <end position="70"/>
    </location>
</feature>
<keyword evidence="2" id="KW-1133">Transmembrane helix</keyword>
<accession>A0A4P9X6X2</accession>
<feature type="region of interest" description="Disordered" evidence="1">
    <location>
        <begin position="1"/>
        <end position="115"/>
    </location>
</feature>
<feature type="transmembrane region" description="Helical" evidence="2">
    <location>
        <begin position="700"/>
        <end position="722"/>
    </location>
</feature>
<reference evidence="4" key="1">
    <citation type="journal article" date="2018" name="Nat. Microbiol.">
        <title>Leveraging single-cell genomics to expand the fungal tree of life.</title>
        <authorList>
            <person name="Ahrendt S.R."/>
            <person name="Quandt C.A."/>
            <person name="Ciobanu D."/>
            <person name="Clum A."/>
            <person name="Salamov A."/>
            <person name="Andreopoulos B."/>
            <person name="Cheng J.F."/>
            <person name="Woyke T."/>
            <person name="Pelin A."/>
            <person name="Henrissat B."/>
            <person name="Reynolds N.K."/>
            <person name="Benny G.L."/>
            <person name="Smith M.E."/>
            <person name="James T.Y."/>
            <person name="Grigoriev I.V."/>
        </authorList>
    </citation>
    <scope>NUCLEOTIDE SEQUENCE [LARGE SCALE GENOMIC DNA]</scope>
    <source>
        <strain evidence="4">ATCC 52028</strain>
    </source>
</reference>
<keyword evidence="4" id="KW-1185">Reference proteome</keyword>
<feature type="region of interest" description="Disordered" evidence="1">
    <location>
        <begin position="741"/>
        <end position="809"/>
    </location>
</feature>
<feature type="compositionally biased region" description="Pro residues" evidence="1">
    <location>
        <begin position="71"/>
        <end position="80"/>
    </location>
</feature>
<name>A0A4P9X6X2_9FUNG</name>
<evidence type="ECO:0000313" key="4">
    <source>
        <dbReference type="Proteomes" id="UP000274922"/>
    </source>
</evidence>
<organism evidence="3 4">
    <name type="scientific">Caulochytrium protostelioides</name>
    <dbReference type="NCBI Taxonomy" id="1555241"/>
    <lineage>
        <taxon>Eukaryota</taxon>
        <taxon>Fungi</taxon>
        <taxon>Fungi incertae sedis</taxon>
        <taxon>Chytridiomycota</taxon>
        <taxon>Chytridiomycota incertae sedis</taxon>
        <taxon>Chytridiomycetes</taxon>
        <taxon>Caulochytriales</taxon>
        <taxon>Caulochytriaceae</taxon>
        <taxon>Caulochytrium</taxon>
    </lineage>
</organism>
<sequence>MVNRQEEDALLALLDDDTSDAEGRACEDSRRGDRSVDTGAVDATAAADGAPTSPRRRSPTPTRAAAQRLPPSLPSPPPPLRRAKGLRSAMRAPRGAGADAKPAGRGVTITTAAPEMTPDDRLDAIVRSRQLAASREALYASLAKRARLDPDGDATSDVALAGDQDGDGDGDDDSGDSGDIDGVDADPAARLLVPRAPGDGGVTETSRTVGQWIAEGWTQSGWRHQTVQRDPSTVPLPLPLWQWLPDELLAPSPPPPSPSSRATGLPHAASADAMETCDETEDGDGIAEAGETGSSSSSSGDASDDDREPGRGPQYRRSRPDPNPMRQLLLEALRASGMPMRVGPHDPLADRLTTAAWQNAWAMALSGDLLQPVLMGARPPPGRLLDALWQTLLTLRARLEPLRRRAADLLIRGLGRARAADLPAWLPSDAARPTTAAPLLVSLLAWVLRHTAVVPIDTPAARAARHAREGCGAAWREAWRTPAQSAAVRGLVALLDVVAQAMAVVAAKRDVLAGAVPLVLDDPILGGLPLDAAVPFLRWLAPLVIDDALAGHREGLESLLRHIPLLLTEPFEDFRAIRPWLLPDLAMADIEADADMEAGQAIKDPDVRLIRYHAGLAHSERCAMISEQWAVVMQDQACALLTAILADLPVPPGSPAAPSLVRVAGPRTWRTFLPTVTRHLTLARSTCRGDAADTPRKRRFFLRMALAVDALVAAMGGFTLLFQGVTVIKHAMNLYDTPHDVGAARHPDDSASGDSDDGSDGSDGGEDEDEDETATRTARRRLADAETAREMSAQRRRDADEMPPPVPLAWPLPPSASAVTSGFHTPAAVFDVVATLPPVAQRLGEHETLVGTLKAWQHAALALQNLLSDPGMVLEQMAIKEQLAWIHQGVTAFRGFLMARKHAPMPALPRSVVHSRSGRPASNLVQMPLNFARASSSPSSPSPP</sequence>
<gene>
    <name evidence="3" type="ORF">CXG81DRAFT_26524</name>
</gene>
<feature type="region of interest" description="Disordered" evidence="1">
    <location>
        <begin position="144"/>
        <end position="210"/>
    </location>
</feature>
<dbReference type="EMBL" id="ML014199">
    <property type="protein sequence ID" value="RKP00780.1"/>
    <property type="molecule type" value="Genomic_DNA"/>
</dbReference>
<keyword evidence="2" id="KW-0812">Transmembrane</keyword>
<feature type="compositionally biased region" description="Basic and acidic residues" evidence="1">
    <location>
        <begin position="781"/>
        <end position="800"/>
    </location>
</feature>
<protein>
    <submittedName>
        <fullName evidence="3">Uncharacterized protein</fullName>
    </submittedName>
</protein>
<proteinExistence type="predicted"/>
<feature type="region of interest" description="Disordered" evidence="1">
    <location>
        <begin position="249"/>
        <end position="324"/>
    </location>
</feature>
<keyword evidence="2" id="KW-0472">Membrane</keyword>
<evidence type="ECO:0000313" key="3">
    <source>
        <dbReference type="EMBL" id="RKP00780.1"/>
    </source>
</evidence>
<evidence type="ECO:0000256" key="1">
    <source>
        <dbReference type="SAM" id="MobiDB-lite"/>
    </source>
</evidence>
<feature type="compositionally biased region" description="Acidic residues" evidence="1">
    <location>
        <begin position="164"/>
        <end position="184"/>
    </location>
</feature>
<evidence type="ECO:0000256" key="2">
    <source>
        <dbReference type="SAM" id="Phobius"/>
    </source>
</evidence>